<organism evidence="4 5">
    <name type="scientific">Chitinophaga caseinilytica</name>
    <dbReference type="NCBI Taxonomy" id="2267521"/>
    <lineage>
        <taxon>Bacteria</taxon>
        <taxon>Pseudomonadati</taxon>
        <taxon>Bacteroidota</taxon>
        <taxon>Chitinophagia</taxon>
        <taxon>Chitinophagales</taxon>
        <taxon>Chitinophagaceae</taxon>
        <taxon>Chitinophaga</taxon>
    </lineage>
</organism>
<dbReference type="PROSITE" id="PS01124">
    <property type="entry name" value="HTH_ARAC_FAMILY_2"/>
    <property type="match status" value="1"/>
</dbReference>
<evidence type="ECO:0000256" key="2">
    <source>
        <dbReference type="ARBA" id="ARBA00023163"/>
    </source>
</evidence>
<dbReference type="Pfam" id="PF12833">
    <property type="entry name" value="HTH_18"/>
    <property type="match status" value="1"/>
</dbReference>
<name>A0ABZ2YZ41_9BACT</name>
<dbReference type="InterPro" id="IPR002818">
    <property type="entry name" value="DJ-1/PfpI"/>
</dbReference>
<dbReference type="Gene3D" id="3.40.50.880">
    <property type="match status" value="1"/>
</dbReference>
<dbReference type="RefSeq" id="WP_341839903.1">
    <property type="nucleotide sequence ID" value="NZ_CP149792.1"/>
</dbReference>
<evidence type="ECO:0000256" key="1">
    <source>
        <dbReference type="ARBA" id="ARBA00023015"/>
    </source>
</evidence>
<keyword evidence="5" id="KW-1185">Reference proteome</keyword>
<dbReference type="InterPro" id="IPR029062">
    <property type="entry name" value="Class_I_gatase-like"/>
</dbReference>
<dbReference type="SUPFAM" id="SSF52317">
    <property type="entry name" value="Class I glutamine amidotransferase-like"/>
    <property type="match status" value="1"/>
</dbReference>
<dbReference type="Pfam" id="PF01965">
    <property type="entry name" value="DJ-1_PfpI"/>
    <property type="match status" value="1"/>
</dbReference>
<reference evidence="4 5" key="1">
    <citation type="submission" date="2024-03" db="EMBL/GenBank/DDBJ databases">
        <title>Chitinophaga caseinilytica sp. nov., a casein hydrolysing bacterium isolated from forest soil.</title>
        <authorList>
            <person name="Lee D.S."/>
            <person name="Han D.M."/>
            <person name="Baek J.H."/>
            <person name="Choi D.G."/>
            <person name="Jeon J.H."/>
            <person name="Jeon C.O."/>
        </authorList>
    </citation>
    <scope>NUCLEOTIDE SEQUENCE [LARGE SCALE GENOMIC DNA]</scope>
    <source>
        <strain evidence="4 5">KACC 19118</strain>
    </source>
</reference>
<evidence type="ECO:0000313" key="4">
    <source>
        <dbReference type="EMBL" id="WZN45148.1"/>
    </source>
</evidence>
<dbReference type="InterPro" id="IPR018060">
    <property type="entry name" value="HTH_AraC"/>
</dbReference>
<dbReference type="InterPro" id="IPR009057">
    <property type="entry name" value="Homeodomain-like_sf"/>
</dbReference>
<dbReference type="SUPFAM" id="SSF46689">
    <property type="entry name" value="Homeodomain-like"/>
    <property type="match status" value="2"/>
</dbReference>
<proteinExistence type="predicted"/>
<protein>
    <submittedName>
        <fullName evidence="4">Helix-turn-helix domain-containing protein</fullName>
    </submittedName>
</protein>
<dbReference type="PANTHER" id="PTHR43130">
    <property type="entry name" value="ARAC-FAMILY TRANSCRIPTIONAL REGULATOR"/>
    <property type="match status" value="1"/>
</dbReference>
<dbReference type="SMART" id="SM00342">
    <property type="entry name" value="HTH_ARAC"/>
    <property type="match status" value="1"/>
</dbReference>
<dbReference type="CDD" id="cd03138">
    <property type="entry name" value="GATase1_AraC_2"/>
    <property type="match status" value="1"/>
</dbReference>
<gene>
    <name evidence="4" type="ORF">WJU22_19815</name>
</gene>
<evidence type="ECO:0000259" key="3">
    <source>
        <dbReference type="PROSITE" id="PS01124"/>
    </source>
</evidence>
<dbReference type="Gene3D" id="1.10.10.60">
    <property type="entry name" value="Homeodomain-like"/>
    <property type="match status" value="2"/>
</dbReference>
<feature type="domain" description="HTH araC/xylS-type" evidence="3">
    <location>
        <begin position="221"/>
        <end position="319"/>
    </location>
</feature>
<keyword evidence="1" id="KW-0805">Transcription regulation</keyword>
<dbReference type="Proteomes" id="UP001449657">
    <property type="component" value="Chromosome"/>
</dbReference>
<keyword evidence="2" id="KW-0804">Transcription</keyword>
<sequence length="330" mass="37591">MKHISILIPKGAVALGCIEGSFRVFTQANEFLRAAGEEPMFNVQFVGMTDQAQVYDRLFTVQPDTRIADLRKTDLIIIPAVNGDMDEVIADNEAFLPWIRQQHARGAEVASLCVGAFLLAASGLVDGKKCSTHWLSEPLFRDMFPNVELVPDRIITDEKGTYSSGGANSFYNLLLHLVEKFTYRDVAILCSKYFAIEIDRDSQSAFIMFKGQKDHPDDSVREIQSYIESNFAERITVDQLTSHFAISRRSLERRFKKATRNTVTEYIQRVKIEAAKKGFETSRKNITEVMFEVGYTDNKAFRTLFKRTTGLSPVEYRKKYNREVPLPARN</sequence>
<dbReference type="EMBL" id="CP150096">
    <property type="protein sequence ID" value="WZN45148.1"/>
    <property type="molecule type" value="Genomic_DNA"/>
</dbReference>
<dbReference type="InterPro" id="IPR052158">
    <property type="entry name" value="INH-QAR"/>
</dbReference>
<dbReference type="PANTHER" id="PTHR43130:SF11">
    <property type="entry name" value="TRANSCRIPTIONAL REGULATORY PROTEIN"/>
    <property type="match status" value="1"/>
</dbReference>
<evidence type="ECO:0000313" key="5">
    <source>
        <dbReference type="Proteomes" id="UP001449657"/>
    </source>
</evidence>
<accession>A0ABZ2YZ41</accession>